<reference evidence="1 2" key="1">
    <citation type="submission" date="2006-02" db="EMBL/GenBank/DDBJ databases">
        <authorList>
            <person name="Moran M.A."/>
            <person name="Kjelleberg S."/>
            <person name="Egan S."/>
            <person name="Saunders N."/>
            <person name="Thomas T."/>
            <person name="Ferriera S."/>
            <person name="Johnson J."/>
            <person name="Kravitz S."/>
            <person name="Halpern A."/>
            <person name="Remington K."/>
            <person name="Beeson K."/>
            <person name="Tran B."/>
            <person name="Rogers Y.-H."/>
            <person name="Friedman R."/>
            <person name="Venter J.C."/>
        </authorList>
    </citation>
    <scope>NUCLEOTIDE SEQUENCE [LARGE SCALE GENOMIC DNA]</scope>
    <source>
        <strain evidence="1 2">D2</strain>
    </source>
</reference>
<sequence length="146" mass="17108">MLEILNALVSPALATAVAYIAYQQWKTNDRREKREARATKIAIYKSVKKHLNYIDVLRSIDKSLHDDFQQAAAEAEFIFPEEITECLDKIDVYSLQWLSNKECQDSATDQSNRETLINLEKEMEKYIDDLQNIHCNIFVIFKKYID</sequence>
<dbReference type="EMBL" id="AAOH01000004">
    <property type="protein sequence ID" value="EAR28593.1"/>
    <property type="molecule type" value="Genomic_DNA"/>
</dbReference>
<organism evidence="1 2">
    <name type="scientific">Pseudoalteromonas tunicata D2</name>
    <dbReference type="NCBI Taxonomy" id="87626"/>
    <lineage>
        <taxon>Bacteria</taxon>
        <taxon>Pseudomonadati</taxon>
        <taxon>Pseudomonadota</taxon>
        <taxon>Gammaproteobacteria</taxon>
        <taxon>Alteromonadales</taxon>
        <taxon>Pseudoalteromonadaceae</taxon>
        <taxon>Pseudoalteromonas</taxon>
    </lineage>
</organism>
<dbReference type="OrthoDB" id="7061045at2"/>
<dbReference type="RefSeq" id="WP_009840419.1">
    <property type="nucleotide sequence ID" value="NZ_CH959301.1"/>
</dbReference>
<dbReference type="STRING" id="87626.PTD2_22297"/>
<dbReference type="AlphaFoldDB" id="A4CB35"/>
<evidence type="ECO:0000313" key="1">
    <source>
        <dbReference type="EMBL" id="EAR28593.1"/>
    </source>
</evidence>
<comment type="caution">
    <text evidence="1">The sequence shown here is derived from an EMBL/GenBank/DDBJ whole genome shotgun (WGS) entry which is preliminary data.</text>
</comment>
<gene>
    <name evidence="1" type="ORF">PTD2_22297</name>
</gene>
<name>A4CB35_9GAMM</name>
<evidence type="ECO:0000313" key="2">
    <source>
        <dbReference type="Proteomes" id="UP000006201"/>
    </source>
</evidence>
<protein>
    <submittedName>
        <fullName evidence="1">Uncharacterized protein</fullName>
    </submittedName>
</protein>
<keyword evidence="2" id="KW-1185">Reference proteome</keyword>
<dbReference type="Proteomes" id="UP000006201">
    <property type="component" value="Unassembled WGS sequence"/>
</dbReference>
<proteinExistence type="predicted"/>
<accession>A4CB35</accession>
<dbReference type="HOGENOM" id="CLU_1775851_0_0_6"/>